<feature type="compositionally biased region" description="Low complexity" evidence="5">
    <location>
        <begin position="356"/>
        <end position="369"/>
    </location>
</feature>
<feature type="region of interest" description="Disordered" evidence="5">
    <location>
        <begin position="1"/>
        <end position="141"/>
    </location>
</feature>
<feature type="compositionally biased region" description="Basic and acidic residues" evidence="5">
    <location>
        <begin position="119"/>
        <end position="141"/>
    </location>
</feature>
<organism evidence="8 9">
    <name type="scientific">Holothuria leucospilota</name>
    <name type="common">Black long sea cucumber</name>
    <name type="synonym">Mertensiothuria leucospilota</name>
    <dbReference type="NCBI Taxonomy" id="206669"/>
    <lineage>
        <taxon>Eukaryota</taxon>
        <taxon>Metazoa</taxon>
        <taxon>Echinodermata</taxon>
        <taxon>Eleutherozoa</taxon>
        <taxon>Echinozoa</taxon>
        <taxon>Holothuroidea</taxon>
        <taxon>Aspidochirotacea</taxon>
        <taxon>Aspidochirotida</taxon>
        <taxon>Holothuriidae</taxon>
        <taxon>Holothuria</taxon>
    </lineage>
</organism>
<dbReference type="EMBL" id="JAIZAY010000003">
    <property type="protein sequence ID" value="KAJ8044535.1"/>
    <property type="molecule type" value="Genomic_DNA"/>
</dbReference>
<dbReference type="OrthoDB" id="10063141at2759"/>
<comment type="similarity">
    <text evidence="2">Belongs to the Stoned B family.</text>
</comment>
<evidence type="ECO:0000256" key="5">
    <source>
        <dbReference type="SAM" id="MobiDB-lite"/>
    </source>
</evidence>
<reference evidence="8" key="1">
    <citation type="submission" date="2021-10" db="EMBL/GenBank/DDBJ databases">
        <title>Tropical sea cucumber genome reveals ecological adaptation and Cuvierian tubules defense mechanism.</title>
        <authorList>
            <person name="Chen T."/>
        </authorList>
    </citation>
    <scope>NUCLEOTIDE SEQUENCE</scope>
    <source>
        <strain evidence="8">Nanhai2018</strain>
        <tissue evidence="8">Muscle</tissue>
    </source>
</reference>
<feature type="compositionally biased region" description="Basic and acidic residues" evidence="5">
    <location>
        <begin position="219"/>
        <end position="247"/>
    </location>
</feature>
<feature type="compositionally biased region" description="Polar residues" evidence="5">
    <location>
        <begin position="343"/>
        <end position="354"/>
    </location>
</feature>
<dbReference type="PROSITE" id="PS51070">
    <property type="entry name" value="SHD"/>
    <property type="match status" value="1"/>
</dbReference>
<evidence type="ECO:0000256" key="4">
    <source>
        <dbReference type="ARBA" id="ARBA00022583"/>
    </source>
</evidence>
<dbReference type="InterPro" id="IPR012320">
    <property type="entry name" value="SHD_dom"/>
</dbReference>
<sequence>MDSEVKPSSEEAVQDDSFQEETSMSREELEDELYLSLPRSFEPVPQNESEDVSQPVSSDESDDDFFDAKDDVVLEESFEGNQATKELPQESKITSEKPDAEQEVDVKDGTEIPTGEIENNVKKEETQPATDKKPGKTLVERKRNSDLWGNFEPDAIITVVKNAVGGNNVQVSTSSSPVVTAPTSVLSQPAQQVKSSWIVFEDDDGLSTRGSQSSGGGRDAGEGSTKADDTSSTHSKTEWVKFDESPRAKRKIMQQFTGSSSVYSGDVMSGDERSVTEMDRQSTVTSSAVSSHGSYTDSHEYIPLEISPSSSTGKIAEKQKWVSLEQKQFGGGDSKPAQAMPTFMSTPNSSPEKGSSSRSDTRSVSSPTPASWVKFEEEVLGAVSSSSSSLMSSPVRGPSEDVNPLEAQLGQMATLPSHTVLGEETHISQLATLQSNQVLHGNAGFGTTVPQGNSYLASAYSENSAGPVPPSPSPSNPFRQELMQQQQVQGTSNFHVGQGVGKSYNPFQSNVPEVSSQPTATWETFGDNGDPKGSPGNPFRSYTDVIVHKPFGVSLDSYAPSARTTGQSGSFDAPDASIPSTSVYGQPNDQFILSSDTRSPPLQRVVPTATVSPVQVTSSADSAACAEKEDDDVPTSTTGNEFVNEYPRHLEDPEQGWPLMLRFPDKKKLAGSREWKPVHVRLIEGSVLQFFNSADETDPFREVPLQLNYEFSPLGLQPYDSMGKIHTVKLLYASFKEKRKVSVISSYTRSLIVEQLLKLGSRDYENFCGFIYIVNEALMRLSAFKGSGSHYHHDSINVTVSDSYRSLLSTKGDVLKQSVHVDIYTLAFLSGKSECAVGLNDIQVKSAEVVSKRDIIPNKTNEWIKMEDVELHKCCNRNIFVESRLIRFDPVDACRFKLLSFDVRPKENPELPMLVKAVLSGEDVHMQFRVDLLVPARGPKQDPHHYVCYDIMVRIPLPESLISYFRRKKRIGLSSVKAVVKSADQIKKGSIKPNLLEVSIGSAKYEHAFQAIVWRIGKLPEKISAVPATHVFLCTLDLQSGKNYSAARAAIPSQFSQSVEVDYSTKHTTASHTTVRSLAVDSEKSPEKVVRYSAQYEYTVQVDNKYVMGPRADGVEDQQPECVQQ</sequence>
<feature type="domain" description="SHD" evidence="6">
    <location>
        <begin position="656"/>
        <end position="789"/>
    </location>
</feature>
<dbReference type="PANTHER" id="PTHR10529">
    <property type="entry name" value="AP COMPLEX SUBUNIT MU"/>
    <property type="match status" value="1"/>
</dbReference>
<dbReference type="Proteomes" id="UP001152320">
    <property type="component" value="Chromosome 3"/>
</dbReference>
<protein>
    <submittedName>
        <fullName evidence="8">Stonin-2</fullName>
    </submittedName>
</protein>
<accession>A0A9Q1HG06</accession>
<dbReference type="Pfam" id="PF00928">
    <property type="entry name" value="Adap_comp_sub"/>
    <property type="match status" value="1"/>
</dbReference>
<feature type="domain" description="MHD" evidence="7">
    <location>
        <begin position="793"/>
        <end position="1103"/>
    </location>
</feature>
<evidence type="ECO:0000313" key="9">
    <source>
        <dbReference type="Proteomes" id="UP001152320"/>
    </source>
</evidence>
<dbReference type="AlphaFoldDB" id="A0A9Q1HG06"/>
<dbReference type="InterPro" id="IPR028565">
    <property type="entry name" value="MHD"/>
</dbReference>
<feature type="compositionally biased region" description="Basic and acidic residues" evidence="5">
    <location>
        <begin position="87"/>
        <end position="110"/>
    </location>
</feature>
<dbReference type="InterPro" id="IPR050431">
    <property type="entry name" value="Adaptor_comp_med_subunit"/>
</dbReference>
<comment type="caution">
    <text evidence="8">The sequence shown here is derived from an EMBL/GenBank/DDBJ whole genome shotgun (WGS) entry which is preliminary data.</text>
</comment>
<dbReference type="Gene3D" id="2.60.40.1170">
    <property type="entry name" value="Mu homology domain, subdomain B"/>
    <property type="match status" value="2"/>
</dbReference>
<dbReference type="InterPro" id="IPR036168">
    <property type="entry name" value="AP2_Mu_C_sf"/>
</dbReference>
<proteinExistence type="inferred from homology"/>
<evidence type="ECO:0000256" key="3">
    <source>
        <dbReference type="ARBA" id="ARBA00022490"/>
    </source>
</evidence>
<feature type="compositionally biased region" description="Polar residues" evidence="5">
    <location>
        <begin position="254"/>
        <end position="263"/>
    </location>
</feature>
<keyword evidence="4" id="KW-0254">Endocytosis</keyword>
<name>A0A9Q1HG06_HOLLE</name>
<keyword evidence="9" id="KW-1185">Reference proteome</keyword>
<feature type="region of interest" description="Disordered" evidence="5">
    <location>
        <begin position="620"/>
        <end position="641"/>
    </location>
</feature>
<evidence type="ECO:0000259" key="6">
    <source>
        <dbReference type="PROSITE" id="PS51070"/>
    </source>
</evidence>
<feature type="compositionally biased region" description="Low complexity" evidence="5">
    <location>
        <begin position="169"/>
        <end position="185"/>
    </location>
</feature>
<evidence type="ECO:0000313" key="8">
    <source>
        <dbReference type="EMBL" id="KAJ8044535.1"/>
    </source>
</evidence>
<feature type="compositionally biased region" description="Polar residues" evidence="5">
    <location>
        <begin position="186"/>
        <end position="195"/>
    </location>
</feature>
<gene>
    <name evidence="8" type="ORF">HOLleu_07313</name>
</gene>
<feature type="compositionally biased region" description="Basic and acidic residues" evidence="5">
    <location>
        <begin position="270"/>
        <end position="280"/>
    </location>
</feature>
<dbReference type="SUPFAM" id="SSF49447">
    <property type="entry name" value="Second domain of Mu2 adaptin subunit (ap50) of ap2 adaptor"/>
    <property type="match status" value="1"/>
</dbReference>
<evidence type="ECO:0000259" key="7">
    <source>
        <dbReference type="PROSITE" id="PS51072"/>
    </source>
</evidence>
<dbReference type="PROSITE" id="PS51072">
    <property type="entry name" value="MHD"/>
    <property type="match status" value="1"/>
</dbReference>
<feature type="region of interest" description="Disordered" evidence="5">
    <location>
        <begin position="168"/>
        <end position="371"/>
    </location>
</feature>
<keyword evidence="3" id="KW-0963">Cytoplasm</keyword>
<dbReference type="GO" id="GO:0006897">
    <property type="term" value="P:endocytosis"/>
    <property type="evidence" value="ECO:0007669"/>
    <property type="project" value="UniProtKB-KW"/>
</dbReference>
<comment type="subcellular location">
    <subcellularLocation>
        <location evidence="1">Cytoplasm</location>
    </subcellularLocation>
</comment>
<dbReference type="GO" id="GO:0005737">
    <property type="term" value="C:cytoplasm"/>
    <property type="evidence" value="ECO:0007669"/>
    <property type="project" value="UniProtKB-SubCell"/>
</dbReference>
<evidence type="ECO:0000256" key="1">
    <source>
        <dbReference type="ARBA" id="ARBA00004496"/>
    </source>
</evidence>
<feature type="compositionally biased region" description="Polar residues" evidence="5">
    <location>
        <begin position="281"/>
        <end position="296"/>
    </location>
</feature>
<evidence type="ECO:0000256" key="2">
    <source>
        <dbReference type="ARBA" id="ARBA00005579"/>
    </source>
</evidence>